<dbReference type="Gene3D" id="3.30.1360.170">
    <property type="match status" value="1"/>
</dbReference>
<dbReference type="Proteomes" id="UP001549119">
    <property type="component" value="Unassembled WGS sequence"/>
</dbReference>
<evidence type="ECO:0000313" key="1">
    <source>
        <dbReference type="EMBL" id="MET3870029.1"/>
    </source>
</evidence>
<protein>
    <submittedName>
        <fullName evidence="1">Uncharacterized protein</fullName>
    </submittedName>
</protein>
<keyword evidence="2" id="KW-1185">Reference proteome</keyword>
<proteinExistence type="predicted"/>
<sequence>MTHRVFSRNGRSSRAVPTKRLLAEPIVEPLFYGSNKSGMAAGEELTGWRYWLARAVWVGTARLTKLSVRLLHFAGLHKQWANRPLEWFGKIDVLVTSTDWANFFALRDEAGAQPEIEALARAIKAALDASSPRVLQPGQWHMPFVTLAERETISANEQLVLSTARCARLTIEPFDGNADYEAEKARFERLVISKPVHASPAEHQATPDVFTGLRQPWKHPHLHGNFRGWIQHRKLLDSEAVFDQPYAGKALFLRPADETEAA</sequence>
<evidence type="ECO:0000313" key="2">
    <source>
        <dbReference type="Proteomes" id="UP001549119"/>
    </source>
</evidence>
<name>A0ABV2NU04_9HYPH</name>
<dbReference type="InterPro" id="IPR003669">
    <property type="entry name" value="Thymidylate_synthase_ThyX"/>
</dbReference>
<dbReference type="RefSeq" id="WP_209735481.1">
    <property type="nucleotide sequence ID" value="NZ_JBEPNV010000005.1"/>
</dbReference>
<dbReference type="SUPFAM" id="SSF69796">
    <property type="entry name" value="Thymidylate synthase-complementing protein Thy1"/>
    <property type="match status" value="1"/>
</dbReference>
<organism evidence="1 2">
    <name type="scientific">Methylobacterium radiotolerans</name>
    <dbReference type="NCBI Taxonomy" id="31998"/>
    <lineage>
        <taxon>Bacteria</taxon>
        <taxon>Pseudomonadati</taxon>
        <taxon>Pseudomonadota</taxon>
        <taxon>Alphaproteobacteria</taxon>
        <taxon>Hyphomicrobiales</taxon>
        <taxon>Methylobacteriaceae</taxon>
        <taxon>Methylobacterium</taxon>
    </lineage>
</organism>
<reference evidence="1 2" key="1">
    <citation type="submission" date="2024-06" db="EMBL/GenBank/DDBJ databases">
        <title>Genomics of switchgrass bacterial isolates.</title>
        <authorList>
            <person name="Shade A."/>
        </authorList>
    </citation>
    <scope>NUCLEOTIDE SEQUENCE [LARGE SCALE GENOMIC DNA]</scope>
    <source>
        <strain evidence="1 2">PvP084</strain>
    </source>
</reference>
<dbReference type="InterPro" id="IPR036098">
    <property type="entry name" value="Thymidylate_synthase_ThyX_sf"/>
</dbReference>
<comment type="caution">
    <text evidence="1">The sequence shown here is derived from an EMBL/GenBank/DDBJ whole genome shotgun (WGS) entry which is preliminary data.</text>
</comment>
<dbReference type="PROSITE" id="PS51331">
    <property type="entry name" value="THYX"/>
    <property type="match status" value="1"/>
</dbReference>
<gene>
    <name evidence="1" type="ORF">ABIC20_007414</name>
</gene>
<dbReference type="EMBL" id="JBEPNW010000008">
    <property type="protein sequence ID" value="MET3870029.1"/>
    <property type="molecule type" value="Genomic_DNA"/>
</dbReference>
<accession>A0ABV2NU04</accession>